<accession>A0A1H5W4P2</accession>
<proteinExistence type="predicted"/>
<dbReference type="Proteomes" id="UP000236735">
    <property type="component" value="Unassembled WGS sequence"/>
</dbReference>
<organism evidence="1 2">
    <name type="scientific">Xylanibacter ruminicola</name>
    <name type="common">Prevotella ruminicola</name>
    <dbReference type="NCBI Taxonomy" id="839"/>
    <lineage>
        <taxon>Bacteria</taxon>
        <taxon>Pseudomonadati</taxon>
        <taxon>Bacteroidota</taxon>
        <taxon>Bacteroidia</taxon>
        <taxon>Bacteroidales</taxon>
        <taxon>Prevotellaceae</taxon>
        <taxon>Xylanibacter</taxon>
    </lineage>
</organism>
<dbReference type="EMBL" id="FNUV01000005">
    <property type="protein sequence ID" value="SEF94131.1"/>
    <property type="molecule type" value="Genomic_DNA"/>
</dbReference>
<evidence type="ECO:0000313" key="1">
    <source>
        <dbReference type="EMBL" id="SEF94131.1"/>
    </source>
</evidence>
<name>A0A1H5W4P2_XYLRU</name>
<dbReference type="AlphaFoldDB" id="A0A1H5W4P2"/>
<sequence length="71" mass="8251">MAKNYPDYDDLREQYEAGNISAVDFVTQQSDELTEEYEQFCKDKSIDTGSDQSALAFMDYRDELFEESLSN</sequence>
<reference evidence="1 2" key="1">
    <citation type="submission" date="2016-10" db="EMBL/GenBank/DDBJ databases">
        <authorList>
            <person name="de Groot N.N."/>
        </authorList>
    </citation>
    <scope>NUCLEOTIDE SEQUENCE [LARGE SCALE GENOMIC DNA]</scope>
    <source>
        <strain evidence="1 2">AR32</strain>
    </source>
</reference>
<gene>
    <name evidence="1" type="ORF">SAMN05216354_2216</name>
</gene>
<dbReference type="RefSeq" id="WP_103915967.1">
    <property type="nucleotide sequence ID" value="NZ_FNUV01000005.1"/>
</dbReference>
<evidence type="ECO:0000313" key="2">
    <source>
        <dbReference type="Proteomes" id="UP000236735"/>
    </source>
</evidence>
<protein>
    <submittedName>
        <fullName evidence="1">Uncharacterized protein</fullName>
    </submittedName>
</protein>